<feature type="binding site" evidence="16">
    <location>
        <position position="73"/>
    </location>
    <ligand>
        <name>substrate</name>
    </ligand>
</feature>
<evidence type="ECO:0000256" key="18">
    <source>
        <dbReference type="PIRSR" id="PIRSR600829-4"/>
    </source>
</evidence>
<evidence type="ECO:0000256" key="17">
    <source>
        <dbReference type="PIRSR" id="PIRSR600829-3"/>
    </source>
</evidence>
<keyword evidence="4" id="KW-0444">Lipid biosynthesis</keyword>
<keyword evidence="21" id="KW-1185">Reference proteome</keyword>
<evidence type="ECO:0000256" key="19">
    <source>
        <dbReference type="SAM" id="Phobius"/>
    </source>
</evidence>
<dbReference type="GO" id="GO:0005524">
    <property type="term" value="F:ATP binding"/>
    <property type="evidence" value="ECO:0007669"/>
    <property type="project" value="UniProtKB-KW"/>
</dbReference>
<keyword evidence="3" id="KW-1003">Cell membrane</keyword>
<keyword evidence="10 19" id="KW-1133">Transmembrane helix</keyword>
<feature type="binding site" evidence="18">
    <location>
        <position position="80"/>
    </location>
    <ligand>
        <name>a divalent metal cation</name>
        <dbReference type="ChEBI" id="CHEBI:60240"/>
    </ligand>
</feature>
<protein>
    <submittedName>
        <fullName evidence="20">Diacylglycerol kinase family protein</fullName>
    </submittedName>
</protein>
<feature type="binding site" evidence="18">
    <location>
        <position position="32"/>
    </location>
    <ligand>
        <name>a divalent metal cation</name>
        <dbReference type="ChEBI" id="CHEBI:60240"/>
    </ligand>
</feature>
<evidence type="ECO:0000256" key="13">
    <source>
        <dbReference type="ARBA" id="ARBA00023209"/>
    </source>
</evidence>
<evidence type="ECO:0000256" key="8">
    <source>
        <dbReference type="ARBA" id="ARBA00022777"/>
    </source>
</evidence>
<evidence type="ECO:0000256" key="7">
    <source>
        <dbReference type="ARBA" id="ARBA00022741"/>
    </source>
</evidence>
<dbReference type="Gene3D" id="1.10.287.3610">
    <property type="match status" value="1"/>
</dbReference>
<evidence type="ECO:0000256" key="3">
    <source>
        <dbReference type="ARBA" id="ARBA00022475"/>
    </source>
</evidence>
<evidence type="ECO:0000256" key="10">
    <source>
        <dbReference type="ARBA" id="ARBA00022989"/>
    </source>
</evidence>
<dbReference type="AlphaFoldDB" id="A0A5R9FFJ0"/>
<organism evidence="20 21">
    <name type="scientific">Exobacillus caeni</name>
    <dbReference type="NCBI Taxonomy" id="2574798"/>
    <lineage>
        <taxon>Bacteria</taxon>
        <taxon>Bacillati</taxon>
        <taxon>Bacillota</taxon>
        <taxon>Bacilli</taxon>
        <taxon>Bacillales</taxon>
        <taxon>Guptibacillaceae</taxon>
        <taxon>Exobacillus</taxon>
    </lineage>
</organism>
<sequence length="129" mass="14592">MDFRDREYSRIKRFVLSFRFAFEGIVYLLKKEQNFRIHLLVGTAVLILGFLLGLSAVKMAILFLVIGIVLSLEAMNTGIERVVDLVTEEYHPLAKKAKDVSAAAVLIFSFAAAGIGFLFFFWPLVNLLF</sequence>
<keyword evidence="11" id="KW-0443">Lipid metabolism</keyword>
<evidence type="ECO:0000256" key="12">
    <source>
        <dbReference type="ARBA" id="ARBA00023136"/>
    </source>
</evidence>
<feature type="binding site" evidence="17">
    <location>
        <position position="32"/>
    </location>
    <ligand>
        <name>ATP</name>
        <dbReference type="ChEBI" id="CHEBI:30616"/>
    </ligand>
</feature>
<evidence type="ECO:0000256" key="14">
    <source>
        <dbReference type="ARBA" id="ARBA00023264"/>
    </source>
</evidence>
<dbReference type="GO" id="GO:0046872">
    <property type="term" value="F:metal ion binding"/>
    <property type="evidence" value="ECO:0007669"/>
    <property type="project" value="UniProtKB-KW"/>
</dbReference>
<comment type="cofactor">
    <cofactor evidence="18">
        <name>Mg(2+)</name>
        <dbReference type="ChEBI" id="CHEBI:18420"/>
    </cofactor>
    <text evidence="18">Mn(2+), Zn(2+), Cd(2+) and Co(2+) support activity to lesser extents.</text>
</comment>
<evidence type="ECO:0000256" key="11">
    <source>
        <dbReference type="ARBA" id="ARBA00023098"/>
    </source>
</evidence>
<feature type="binding site" evidence="17">
    <location>
        <begin position="98"/>
        <end position="99"/>
    </location>
    <ligand>
        <name>ATP</name>
        <dbReference type="ChEBI" id="CHEBI:30616"/>
    </ligand>
</feature>
<evidence type="ECO:0000313" key="20">
    <source>
        <dbReference type="EMBL" id="TLS39364.1"/>
    </source>
</evidence>
<dbReference type="Pfam" id="PF01219">
    <property type="entry name" value="DAGK_prokar"/>
    <property type="match status" value="1"/>
</dbReference>
<dbReference type="GO" id="GO:0005886">
    <property type="term" value="C:plasma membrane"/>
    <property type="evidence" value="ECO:0007669"/>
    <property type="project" value="UniProtKB-SubCell"/>
</dbReference>
<keyword evidence="18" id="KW-0460">Magnesium</keyword>
<dbReference type="OrthoDB" id="9789934at2"/>
<keyword evidence="6 19" id="KW-0812">Transmembrane</keyword>
<comment type="subcellular location">
    <subcellularLocation>
        <location evidence="1">Cell membrane</location>
        <topology evidence="1">Multi-pass membrane protein</topology>
    </subcellularLocation>
</comment>
<evidence type="ECO:0000313" key="21">
    <source>
        <dbReference type="Proteomes" id="UP000308230"/>
    </source>
</evidence>
<dbReference type="Proteomes" id="UP000308230">
    <property type="component" value="Unassembled WGS sequence"/>
</dbReference>
<dbReference type="EMBL" id="SWLG01000001">
    <property type="protein sequence ID" value="TLS39364.1"/>
    <property type="molecule type" value="Genomic_DNA"/>
</dbReference>
<evidence type="ECO:0000256" key="9">
    <source>
        <dbReference type="ARBA" id="ARBA00022840"/>
    </source>
</evidence>
<gene>
    <name evidence="20" type="ORF">FCL54_03415</name>
</gene>
<keyword evidence="14" id="KW-1208">Phospholipid metabolism</keyword>
<keyword evidence="9 17" id="KW-0067">ATP-binding</keyword>
<reference evidence="20 21" key="1">
    <citation type="submission" date="2019-04" db="EMBL/GenBank/DDBJ databases">
        <title>Bacillus caeni sp. nov., a bacterium isolated from mangrove sediment.</title>
        <authorList>
            <person name="Huang H."/>
            <person name="Mo K."/>
            <person name="Hu Y."/>
        </authorList>
    </citation>
    <scope>NUCLEOTIDE SEQUENCE [LARGE SCALE GENOMIC DNA]</scope>
    <source>
        <strain evidence="20 21">HB172195</strain>
    </source>
</reference>
<evidence type="ECO:0000256" key="6">
    <source>
        <dbReference type="ARBA" id="ARBA00022692"/>
    </source>
</evidence>
<dbReference type="PANTHER" id="PTHR34299:SF1">
    <property type="entry name" value="DIACYLGLYCEROL KINASE"/>
    <property type="match status" value="1"/>
</dbReference>
<feature type="transmembrane region" description="Helical" evidence="19">
    <location>
        <begin position="100"/>
        <end position="122"/>
    </location>
</feature>
<evidence type="ECO:0000256" key="2">
    <source>
        <dbReference type="ARBA" id="ARBA00005967"/>
    </source>
</evidence>
<evidence type="ECO:0000256" key="4">
    <source>
        <dbReference type="ARBA" id="ARBA00022516"/>
    </source>
</evidence>
<keyword evidence="7 17" id="KW-0547">Nucleotide-binding</keyword>
<evidence type="ECO:0000256" key="1">
    <source>
        <dbReference type="ARBA" id="ARBA00004651"/>
    </source>
</evidence>
<feature type="binding site" evidence="17">
    <location>
        <position position="80"/>
    </location>
    <ligand>
        <name>ATP</name>
        <dbReference type="ChEBI" id="CHEBI:30616"/>
    </ligand>
</feature>
<dbReference type="GO" id="GO:0016301">
    <property type="term" value="F:kinase activity"/>
    <property type="evidence" value="ECO:0007669"/>
    <property type="project" value="UniProtKB-KW"/>
</dbReference>
<name>A0A5R9FFJ0_9BACL</name>
<feature type="binding site" evidence="17">
    <location>
        <position position="13"/>
    </location>
    <ligand>
        <name>ATP</name>
        <dbReference type="ChEBI" id="CHEBI:30616"/>
    </ligand>
</feature>
<feature type="binding site" evidence="17">
    <location>
        <begin position="89"/>
        <end position="91"/>
    </location>
    <ligand>
        <name>ATP</name>
        <dbReference type="ChEBI" id="CHEBI:30616"/>
    </ligand>
</feature>
<feature type="transmembrane region" description="Helical" evidence="19">
    <location>
        <begin position="37"/>
        <end position="54"/>
    </location>
</feature>
<feature type="transmembrane region" description="Helical" evidence="19">
    <location>
        <begin position="60"/>
        <end position="79"/>
    </location>
</feature>
<evidence type="ECO:0000256" key="15">
    <source>
        <dbReference type="PIRSR" id="PIRSR600829-1"/>
    </source>
</evidence>
<dbReference type="InterPro" id="IPR036945">
    <property type="entry name" value="DAGK_sf"/>
</dbReference>
<keyword evidence="12 19" id="KW-0472">Membrane</keyword>
<evidence type="ECO:0000256" key="5">
    <source>
        <dbReference type="ARBA" id="ARBA00022679"/>
    </source>
</evidence>
<evidence type="ECO:0000256" key="16">
    <source>
        <dbReference type="PIRSR" id="PIRSR600829-2"/>
    </source>
</evidence>
<dbReference type="InterPro" id="IPR000829">
    <property type="entry name" value="DAGK"/>
</dbReference>
<accession>A0A5R9FFJ0</accession>
<dbReference type="InterPro" id="IPR033717">
    <property type="entry name" value="UDPK"/>
</dbReference>
<comment type="caution">
    <text evidence="20">The sequence shown here is derived from an EMBL/GenBank/DDBJ whole genome shotgun (WGS) entry which is preliminary data.</text>
</comment>
<feature type="active site" description="Proton acceptor" evidence="15">
    <location>
        <position position="73"/>
    </location>
</feature>
<feature type="binding site" evidence="16">
    <location>
        <position position="13"/>
    </location>
    <ligand>
        <name>substrate</name>
    </ligand>
</feature>
<keyword evidence="13" id="KW-0594">Phospholipid biosynthesis</keyword>
<proteinExistence type="inferred from homology"/>
<keyword evidence="8 20" id="KW-0418">Kinase</keyword>
<dbReference type="CDD" id="cd14265">
    <property type="entry name" value="UDPK_IM_like"/>
    <property type="match status" value="1"/>
</dbReference>
<keyword evidence="5" id="KW-0808">Transferase</keyword>
<keyword evidence="18" id="KW-0479">Metal-binding</keyword>
<dbReference type="PANTHER" id="PTHR34299">
    <property type="entry name" value="DIACYLGLYCEROL KINASE"/>
    <property type="match status" value="1"/>
</dbReference>
<dbReference type="GO" id="GO:0008654">
    <property type="term" value="P:phospholipid biosynthetic process"/>
    <property type="evidence" value="ECO:0007669"/>
    <property type="project" value="UniProtKB-KW"/>
</dbReference>
<comment type="similarity">
    <text evidence="2">Belongs to the bacterial diacylglycerol kinase family.</text>
</comment>
<dbReference type="RefSeq" id="WP_138123137.1">
    <property type="nucleotide sequence ID" value="NZ_SWLG01000001.1"/>
</dbReference>